<gene>
    <name evidence="1" type="ORF">HX871_21425</name>
</gene>
<evidence type="ECO:0000313" key="2">
    <source>
        <dbReference type="Proteomes" id="UP000572863"/>
    </source>
</evidence>
<dbReference type="Proteomes" id="UP000572863">
    <property type="component" value="Unassembled WGS sequence"/>
</dbReference>
<comment type="caution">
    <text evidence="1">The sequence shown here is derived from an EMBL/GenBank/DDBJ whole genome shotgun (WGS) entry which is preliminary data.</text>
</comment>
<protein>
    <recommendedName>
        <fullName evidence="3">Prophage PssSM-01</fullName>
    </recommendedName>
</protein>
<accession>A0ABX2R1N4</accession>
<keyword evidence="2" id="KW-1185">Reference proteome</keyword>
<evidence type="ECO:0000313" key="1">
    <source>
        <dbReference type="EMBL" id="NWD96994.1"/>
    </source>
</evidence>
<organism evidence="1 2">
    <name type="scientific">Pseudomonas reactans</name>
    <dbReference type="NCBI Taxonomy" id="117680"/>
    <lineage>
        <taxon>Bacteria</taxon>
        <taxon>Pseudomonadati</taxon>
        <taxon>Pseudomonadota</taxon>
        <taxon>Gammaproteobacteria</taxon>
        <taxon>Pseudomonadales</taxon>
        <taxon>Pseudomonadaceae</taxon>
        <taxon>Pseudomonas</taxon>
    </lineage>
</organism>
<name>A0ABX2R1N4_9PSED</name>
<proteinExistence type="predicted"/>
<dbReference type="RefSeq" id="WP_177060985.1">
    <property type="nucleotide sequence ID" value="NZ_JACARY010000046.1"/>
</dbReference>
<evidence type="ECO:0008006" key="3">
    <source>
        <dbReference type="Google" id="ProtNLM"/>
    </source>
</evidence>
<dbReference type="EMBL" id="JACARY010000046">
    <property type="protein sequence ID" value="NWD96994.1"/>
    <property type="molecule type" value="Genomic_DNA"/>
</dbReference>
<sequence>MNAQTNNLDYQDCIQNAALVFLERHHAEHLGDLSALLNRTITHLVASFNVAEPMATKLTSLAHIELMEIAFRQRLILDHSTDTVVVIRDPVKGHCWSVPVSLIYQRVLNTPDNVRLRSAHS</sequence>
<reference evidence="1 2" key="1">
    <citation type="submission" date="2020-04" db="EMBL/GenBank/DDBJ databases">
        <title>Molecular characterization of pseudomonads from Agaricus bisporus reveal novel blotch 2 pathogens in Western Europe.</title>
        <authorList>
            <person name="Taparia T."/>
            <person name="Krijger M."/>
            <person name="Haynes E."/>
            <person name="Elpinstone J.G."/>
            <person name="Noble R."/>
            <person name="Van Der Wolf J."/>
        </authorList>
    </citation>
    <scope>NUCLEOTIDE SEQUENCE [LARGE SCALE GENOMIC DNA]</scope>
    <source>
        <strain evidence="1 2">P7774</strain>
    </source>
</reference>